<feature type="signal peptide" evidence="1">
    <location>
        <begin position="1"/>
        <end position="21"/>
    </location>
</feature>
<evidence type="ECO:0000313" key="2">
    <source>
        <dbReference type="EMBL" id="OQV26250.1"/>
    </source>
</evidence>
<keyword evidence="1" id="KW-0732">Signal</keyword>
<evidence type="ECO:0000256" key="1">
    <source>
        <dbReference type="SAM" id="SignalP"/>
    </source>
</evidence>
<dbReference type="EMBL" id="MTYJ01000001">
    <property type="protein sequence ID" value="OQV26250.1"/>
    <property type="molecule type" value="Genomic_DNA"/>
</dbReference>
<gene>
    <name evidence="2" type="ORF">BV898_00368</name>
</gene>
<dbReference type="AlphaFoldDB" id="A0A1W0XFJ5"/>
<organism evidence="2 3">
    <name type="scientific">Hypsibius exemplaris</name>
    <name type="common">Freshwater tardigrade</name>
    <dbReference type="NCBI Taxonomy" id="2072580"/>
    <lineage>
        <taxon>Eukaryota</taxon>
        <taxon>Metazoa</taxon>
        <taxon>Ecdysozoa</taxon>
        <taxon>Tardigrada</taxon>
        <taxon>Eutardigrada</taxon>
        <taxon>Parachela</taxon>
        <taxon>Hypsibioidea</taxon>
        <taxon>Hypsibiidae</taxon>
        <taxon>Hypsibius</taxon>
    </lineage>
</organism>
<dbReference type="Proteomes" id="UP000192578">
    <property type="component" value="Unassembled WGS sequence"/>
</dbReference>
<evidence type="ECO:0000313" key="3">
    <source>
        <dbReference type="Proteomes" id="UP000192578"/>
    </source>
</evidence>
<comment type="caution">
    <text evidence="2">The sequence shown here is derived from an EMBL/GenBank/DDBJ whole genome shotgun (WGS) entry which is preliminary data.</text>
</comment>
<protein>
    <recommendedName>
        <fullName evidence="4">Invertebrate defensins family profile domain-containing protein</fullName>
    </recommendedName>
</protein>
<proteinExistence type="predicted"/>
<feature type="chain" id="PRO_5013071434" description="Invertebrate defensins family profile domain-containing protein" evidence="1">
    <location>
        <begin position="22"/>
        <end position="89"/>
    </location>
</feature>
<reference evidence="3" key="1">
    <citation type="submission" date="2017-01" db="EMBL/GenBank/DDBJ databases">
        <title>Comparative genomics of anhydrobiosis in the tardigrade Hypsibius dujardini.</title>
        <authorList>
            <person name="Yoshida Y."/>
            <person name="Koutsovoulos G."/>
            <person name="Laetsch D."/>
            <person name="Stevens L."/>
            <person name="Kumar S."/>
            <person name="Horikawa D."/>
            <person name="Ishino K."/>
            <person name="Komine S."/>
            <person name="Tomita M."/>
            <person name="Blaxter M."/>
            <person name="Arakawa K."/>
        </authorList>
    </citation>
    <scope>NUCLEOTIDE SEQUENCE [LARGE SCALE GENOMIC DNA]</scope>
    <source>
        <strain evidence="3">Z151</strain>
    </source>
</reference>
<keyword evidence="3" id="KW-1185">Reference proteome</keyword>
<name>A0A1W0XFJ5_HYPEX</name>
<sequence length="89" mass="9504">MSKLLFLAAAVCASILFSSQAVEEVSAESRGININTCGCPIVTACHLRCRDRAGSNYTSGTCHRHLFGSACKCHNIELGVLDEAILCPF</sequence>
<accession>A0A1W0XFJ5</accession>
<evidence type="ECO:0008006" key="4">
    <source>
        <dbReference type="Google" id="ProtNLM"/>
    </source>
</evidence>